<gene>
    <name evidence="1" type="ORF">NQ317_002322</name>
</gene>
<evidence type="ECO:0000313" key="2">
    <source>
        <dbReference type="Proteomes" id="UP001162164"/>
    </source>
</evidence>
<sequence>MVVADGTTGNEVTTEEVEVETMTGMVTEIIIDLVDTGTMIIMVDIINNVFYIGLKWAKEAIYVTGDIYDK</sequence>
<organism evidence="1 2">
    <name type="scientific">Molorchus minor</name>
    <dbReference type="NCBI Taxonomy" id="1323400"/>
    <lineage>
        <taxon>Eukaryota</taxon>
        <taxon>Metazoa</taxon>
        <taxon>Ecdysozoa</taxon>
        <taxon>Arthropoda</taxon>
        <taxon>Hexapoda</taxon>
        <taxon>Insecta</taxon>
        <taxon>Pterygota</taxon>
        <taxon>Neoptera</taxon>
        <taxon>Endopterygota</taxon>
        <taxon>Coleoptera</taxon>
        <taxon>Polyphaga</taxon>
        <taxon>Cucujiformia</taxon>
        <taxon>Chrysomeloidea</taxon>
        <taxon>Cerambycidae</taxon>
        <taxon>Lamiinae</taxon>
        <taxon>Monochamini</taxon>
        <taxon>Molorchus</taxon>
    </lineage>
</organism>
<comment type="caution">
    <text evidence="1">The sequence shown here is derived from an EMBL/GenBank/DDBJ whole genome shotgun (WGS) entry which is preliminary data.</text>
</comment>
<evidence type="ECO:0000313" key="1">
    <source>
        <dbReference type="EMBL" id="KAJ8972595.1"/>
    </source>
</evidence>
<reference evidence="1" key="1">
    <citation type="journal article" date="2023" name="Insect Mol. Biol.">
        <title>Genome sequencing provides insights into the evolution of gene families encoding plant cell wall-degrading enzymes in longhorned beetles.</title>
        <authorList>
            <person name="Shin N.R."/>
            <person name="Okamura Y."/>
            <person name="Kirsch R."/>
            <person name="Pauchet Y."/>
        </authorList>
    </citation>
    <scope>NUCLEOTIDE SEQUENCE</scope>
    <source>
        <strain evidence="1">MMC_N1</strain>
    </source>
</reference>
<protein>
    <submittedName>
        <fullName evidence="1">Uncharacterized protein</fullName>
    </submittedName>
</protein>
<dbReference type="Proteomes" id="UP001162164">
    <property type="component" value="Unassembled WGS sequence"/>
</dbReference>
<keyword evidence="2" id="KW-1185">Reference proteome</keyword>
<dbReference type="EMBL" id="JAPWTJ010001319">
    <property type="protein sequence ID" value="KAJ8972595.1"/>
    <property type="molecule type" value="Genomic_DNA"/>
</dbReference>
<accession>A0ABQ9J4N5</accession>
<proteinExistence type="predicted"/>
<name>A0ABQ9J4N5_9CUCU</name>